<name>A0A5J4YSX3_PORPP</name>
<dbReference type="AlphaFoldDB" id="A0A5J4YSX3"/>
<dbReference type="Proteomes" id="UP000324585">
    <property type="component" value="Unassembled WGS sequence"/>
</dbReference>
<accession>A0A5J4YSX3</accession>
<evidence type="ECO:0000313" key="2">
    <source>
        <dbReference type="EMBL" id="KAA8494601.1"/>
    </source>
</evidence>
<gene>
    <name evidence="2" type="ORF">FVE85_2842</name>
</gene>
<evidence type="ECO:0000313" key="3">
    <source>
        <dbReference type="Proteomes" id="UP000324585"/>
    </source>
</evidence>
<comment type="caution">
    <text evidence="2">The sequence shown here is derived from an EMBL/GenBank/DDBJ whole genome shotgun (WGS) entry which is preliminary data.</text>
</comment>
<feature type="region of interest" description="Disordered" evidence="1">
    <location>
        <begin position="30"/>
        <end position="63"/>
    </location>
</feature>
<protein>
    <submittedName>
        <fullName evidence="2">Uncharacterized protein</fullName>
    </submittedName>
</protein>
<feature type="region of interest" description="Disordered" evidence="1">
    <location>
        <begin position="375"/>
        <end position="394"/>
    </location>
</feature>
<feature type="region of interest" description="Disordered" evidence="1">
    <location>
        <begin position="96"/>
        <end position="115"/>
    </location>
</feature>
<dbReference type="EMBL" id="VRMN01000004">
    <property type="protein sequence ID" value="KAA8494601.1"/>
    <property type="molecule type" value="Genomic_DNA"/>
</dbReference>
<evidence type="ECO:0000256" key="1">
    <source>
        <dbReference type="SAM" id="MobiDB-lite"/>
    </source>
</evidence>
<keyword evidence="3" id="KW-1185">Reference proteome</keyword>
<sequence>MDVSPGKYFLARSTDVDDIFAPQSVLAEKQPCRHYAGEDQNQKPNYSDEDPAQGQASVSSTSSALSFSSAHRKTLQLESGLYSDGRRAEHIESVYDDMSPYLLPPQRKGDRSDRDRIVQGERLQTERRPHVLLSDLAVSPTFLCRINVDAQDLSVSGGTNGNSSVNEGIVHVDVGRVPGECLQVLGIELALVQHRAISSHHVPVMVSISSRQADSRGARVALERPVLHAQLENDDETLRLMVLFCALNSSGVESFDFQLSVLVQGAQDQVGDPAGSNALKHQEAVLDVSGQVQPARWSMVVDGTCMDHPHDVLELYNAANVPFRTRCEVSNACDSPMLFAVELDDHSPCSAVQDRAGLDERESEPPGLRMTAALASDLDQSRNAQRDSMSDSDPAWMSSIWADEEDTGLRFILVQAHGQIVLDIEPELDVDRDLLKRSDGNVTLECLLKIGPVVFRSTGEITCDAEQQHSVRFTSRAPPLPPAALASSTLECHGHEESFADGWDLGDTLVLFSKFLMQVRIGENDTAVNKILVLPAHAHEVPFSIRNAAATGATVRARITTYSKEPDLELGVLIYPSVCELPSQAQVDMQIVRRVSGLISPEQLYLELEYRSAEMSRLYMYQVSLQQTDTDEHAPISSVNNRQRTTLPARLLLLHTSAIVFGGVDIDSASPAMDEDDHGGAANDKAARLLARLRRDKTLEDYNRAVVELEYLGTNASTYELRIADTSENVFLLLDPRDRKLKRAIQVHMNRRALYGIYVYFFPCHVICYRAELLVSEVAKGSRSKNKAGDNASSIPIFGYGGRADLRIRQRGRSALTLENVGARCAYAILLSSRRGTTTRPFSASLVRCALLRSGELCDMALDDHDAPSFVLAWGDELARRWRRLSLSIQEGHESTMSRVQTCSDAYCAEIPREKMLEPDAAELEDQLISDQLGRNELLLELLFHAPAMFEAQNRFVRVALPRHSRRGKHLARDAVVGGHATLRPLSRDNSEQSTRARVGFFSFHVERLRIPDTPLGYSHSVVHVLVNDDAYAPVQWRIERRVDSARQAGSQACIRVDRTSASIAAGKWSSVSFIFAPKDDRVGEYCEQFYLFKDRADDQLPDRMIEVHAKSIGPLALDDKTGHVADSARSGGGISFRQRKVIVNLNRMMTIEADGRTPQSVYEDEVGNVTLCNHLAHPVEAVIACLPPPLRLAKPHARFSLPSCSRVRVPLFHEREATMTGSQKTIERRGHILTAVTRDGEHCCSVAIAYST</sequence>
<organism evidence="2 3">
    <name type="scientific">Porphyridium purpureum</name>
    <name type="common">Red alga</name>
    <name type="synonym">Porphyridium cruentum</name>
    <dbReference type="NCBI Taxonomy" id="35688"/>
    <lineage>
        <taxon>Eukaryota</taxon>
        <taxon>Rhodophyta</taxon>
        <taxon>Bangiophyceae</taxon>
        <taxon>Porphyridiales</taxon>
        <taxon>Porphyridiaceae</taxon>
        <taxon>Porphyridium</taxon>
    </lineage>
</organism>
<reference evidence="3" key="1">
    <citation type="journal article" date="2019" name="Nat. Commun.">
        <title>Expansion of phycobilisome linker gene families in mesophilic red algae.</title>
        <authorList>
            <person name="Lee J."/>
            <person name="Kim D."/>
            <person name="Bhattacharya D."/>
            <person name="Yoon H.S."/>
        </authorList>
    </citation>
    <scope>NUCLEOTIDE SEQUENCE [LARGE SCALE GENOMIC DNA]</scope>
    <source>
        <strain evidence="3">CCMP 1328</strain>
    </source>
</reference>
<proteinExistence type="predicted"/>